<protein>
    <submittedName>
        <fullName evidence="1">Uncharacterized protein</fullName>
    </submittedName>
</protein>
<dbReference type="EMBL" id="CM056744">
    <property type="protein sequence ID" value="KAJ8667053.1"/>
    <property type="molecule type" value="Genomic_DNA"/>
</dbReference>
<organism evidence="1 2">
    <name type="scientific">Eretmocerus hayati</name>
    <dbReference type="NCBI Taxonomy" id="131215"/>
    <lineage>
        <taxon>Eukaryota</taxon>
        <taxon>Metazoa</taxon>
        <taxon>Ecdysozoa</taxon>
        <taxon>Arthropoda</taxon>
        <taxon>Hexapoda</taxon>
        <taxon>Insecta</taxon>
        <taxon>Pterygota</taxon>
        <taxon>Neoptera</taxon>
        <taxon>Endopterygota</taxon>
        <taxon>Hymenoptera</taxon>
        <taxon>Apocrita</taxon>
        <taxon>Proctotrupomorpha</taxon>
        <taxon>Chalcidoidea</taxon>
        <taxon>Aphelinidae</taxon>
        <taxon>Aphelininae</taxon>
        <taxon>Eretmocerus</taxon>
    </lineage>
</organism>
<dbReference type="Proteomes" id="UP001239111">
    <property type="component" value="Chromosome 4"/>
</dbReference>
<proteinExistence type="predicted"/>
<comment type="caution">
    <text evidence="1">The sequence shown here is derived from an EMBL/GenBank/DDBJ whole genome shotgun (WGS) entry which is preliminary data.</text>
</comment>
<accession>A0ACC2N8I3</accession>
<reference evidence="1" key="1">
    <citation type="submission" date="2023-04" db="EMBL/GenBank/DDBJ databases">
        <title>A chromosome-level genome assembly of the parasitoid wasp Eretmocerus hayati.</title>
        <authorList>
            <person name="Zhong Y."/>
            <person name="Liu S."/>
            <person name="Liu Y."/>
        </authorList>
    </citation>
    <scope>NUCLEOTIDE SEQUENCE</scope>
    <source>
        <strain evidence="1">ZJU_SS_LIU_2023</strain>
    </source>
</reference>
<sequence>MLEVRGPLVVNVTGLGFSHVASAPIGAAEQPSLLADVLASLPELPAVPHQKYRLFAPKNRQLGLAEQVPHSTCGQAEAIAQESGRQRRRPAQPVVKQPGGFGSSAAVRLETDRNPTHLAATSGDDVVKQGS</sequence>
<gene>
    <name evidence="1" type="ORF">QAD02_008715</name>
</gene>
<evidence type="ECO:0000313" key="2">
    <source>
        <dbReference type="Proteomes" id="UP001239111"/>
    </source>
</evidence>
<keyword evidence="2" id="KW-1185">Reference proteome</keyword>
<name>A0ACC2N8I3_9HYME</name>
<evidence type="ECO:0000313" key="1">
    <source>
        <dbReference type="EMBL" id="KAJ8667053.1"/>
    </source>
</evidence>